<feature type="signal peptide" evidence="1">
    <location>
        <begin position="1"/>
        <end position="21"/>
    </location>
</feature>
<keyword evidence="1" id="KW-0732">Signal</keyword>
<accession>A0ABM8VZS1</accession>
<dbReference type="EMBL" id="CAJVQB010000427">
    <property type="protein sequence ID" value="CAG8488233.1"/>
    <property type="molecule type" value="Genomic_DNA"/>
</dbReference>
<feature type="chain" id="PRO_5046297023" evidence="1">
    <location>
        <begin position="22"/>
        <end position="156"/>
    </location>
</feature>
<gene>
    <name evidence="2" type="ORF">GMARGA_LOCUS1589</name>
</gene>
<sequence>MRIIYFLIVLLSLLQSYSIYAEQNHPLAELWEVEDNEVPKLLERERNLIAIDKILRPILEQDNFISSFGGSTIDLEEDIITVHTVDFSKVDDLLALPQINPYMDFLSFDKAENSMSLNQLEYNFDQITFEASSIRPKMTFIYTELGINNNVLYFLN</sequence>
<protein>
    <submittedName>
        <fullName evidence="2">26255_t:CDS:1</fullName>
    </submittedName>
</protein>
<organism evidence="2 3">
    <name type="scientific">Gigaspora margarita</name>
    <dbReference type="NCBI Taxonomy" id="4874"/>
    <lineage>
        <taxon>Eukaryota</taxon>
        <taxon>Fungi</taxon>
        <taxon>Fungi incertae sedis</taxon>
        <taxon>Mucoromycota</taxon>
        <taxon>Glomeromycotina</taxon>
        <taxon>Glomeromycetes</taxon>
        <taxon>Diversisporales</taxon>
        <taxon>Gigasporaceae</taxon>
        <taxon>Gigaspora</taxon>
    </lineage>
</organism>
<evidence type="ECO:0000256" key="1">
    <source>
        <dbReference type="SAM" id="SignalP"/>
    </source>
</evidence>
<proteinExistence type="predicted"/>
<reference evidence="2 3" key="1">
    <citation type="submission" date="2021-06" db="EMBL/GenBank/DDBJ databases">
        <authorList>
            <person name="Kallberg Y."/>
            <person name="Tangrot J."/>
            <person name="Rosling A."/>
        </authorList>
    </citation>
    <scope>NUCLEOTIDE SEQUENCE [LARGE SCALE GENOMIC DNA]</scope>
    <source>
        <strain evidence="2 3">120-4 pot B 10/14</strain>
    </source>
</reference>
<name>A0ABM8VZS1_GIGMA</name>
<evidence type="ECO:0000313" key="3">
    <source>
        <dbReference type="Proteomes" id="UP000789901"/>
    </source>
</evidence>
<dbReference type="Proteomes" id="UP000789901">
    <property type="component" value="Unassembled WGS sequence"/>
</dbReference>
<feature type="non-terminal residue" evidence="2">
    <location>
        <position position="156"/>
    </location>
</feature>
<keyword evidence="3" id="KW-1185">Reference proteome</keyword>
<comment type="caution">
    <text evidence="2">The sequence shown here is derived from an EMBL/GenBank/DDBJ whole genome shotgun (WGS) entry which is preliminary data.</text>
</comment>
<evidence type="ECO:0000313" key="2">
    <source>
        <dbReference type="EMBL" id="CAG8488233.1"/>
    </source>
</evidence>